<feature type="transmembrane region" description="Helical" evidence="8">
    <location>
        <begin position="177"/>
        <end position="199"/>
    </location>
</feature>
<feature type="transmembrane region" description="Helical" evidence="8">
    <location>
        <begin position="269"/>
        <end position="287"/>
    </location>
</feature>
<dbReference type="InterPro" id="IPR004626">
    <property type="entry name" value="RarD"/>
</dbReference>
<keyword evidence="7 8" id="KW-0472">Membrane</keyword>
<dbReference type="InterPro" id="IPR037185">
    <property type="entry name" value="EmrE-like"/>
</dbReference>
<feature type="transmembrane region" description="Helical" evidence="8">
    <location>
        <begin position="38"/>
        <end position="56"/>
    </location>
</feature>
<proteinExistence type="inferred from homology"/>
<evidence type="ECO:0000313" key="11">
    <source>
        <dbReference type="Proteomes" id="UP000658382"/>
    </source>
</evidence>
<evidence type="ECO:0000259" key="9">
    <source>
        <dbReference type="Pfam" id="PF00892"/>
    </source>
</evidence>
<dbReference type="GO" id="GO:0005886">
    <property type="term" value="C:plasma membrane"/>
    <property type="evidence" value="ECO:0007669"/>
    <property type="project" value="UniProtKB-SubCell"/>
</dbReference>
<dbReference type="Pfam" id="PF00892">
    <property type="entry name" value="EamA"/>
    <property type="match status" value="2"/>
</dbReference>
<sequence>MDQEHKAGILYAAVAYILWGFLPIYWKLLYETPPGEILAHRILWSFIFMLIIVFAVRKWKPFMQAFKAILKNKKQFIGITVASFVISLNWLTFIWAVNHDHVIQTSLGYYINPLVSILLGMIVLKESLTRRQLFAFALAAVGVVNLTVSYGVFPWVSLVLAFSFAIYGLLKKTVNISAMFGLTVETMIVSPIALIYLLVTPDSSLKPAMMFSATGPLLIGAGVATAVPLLMFATGARKIPLSMVGFLQYIAPTIMLILGVFVYKENFSTAHFLSFGLIWVALIIYMASAHPKLIRRQEQN</sequence>
<dbReference type="PANTHER" id="PTHR22911">
    <property type="entry name" value="ACYL-MALONYL CONDENSING ENZYME-RELATED"/>
    <property type="match status" value="1"/>
</dbReference>
<keyword evidence="6 8" id="KW-1133">Transmembrane helix</keyword>
<feature type="transmembrane region" description="Helical" evidence="8">
    <location>
        <begin position="153"/>
        <end position="170"/>
    </location>
</feature>
<evidence type="ECO:0000256" key="8">
    <source>
        <dbReference type="SAM" id="Phobius"/>
    </source>
</evidence>
<reference evidence="10" key="1">
    <citation type="journal article" date="2014" name="Int. J. Syst. Evol. Microbiol.">
        <title>Complete genome sequence of Corynebacterium casei LMG S-19264T (=DSM 44701T), isolated from a smear-ripened cheese.</title>
        <authorList>
            <consortium name="US DOE Joint Genome Institute (JGI-PGF)"/>
            <person name="Walter F."/>
            <person name="Albersmeier A."/>
            <person name="Kalinowski J."/>
            <person name="Ruckert C."/>
        </authorList>
    </citation>
    <scope>NUCLEOTIDE SEQUENCE</scope>
    <source>
        <strain evidence="10">JCM 12580</strain>
    </source>
</reference>
<keyword evidence="3" id="KW-0813">Transport</keyword>
<keyword evidence="11" id="KW-1185">Reference proteome</keyword>
<dbReference type="PANTHER" id="PTHR22911:SF137">
    <property type="entry name" value="SOLUTE CARRIER FAMILY 35 MEMBER G2-RELATED"/>
    <property type="match status" value="1"/>
</dbReference>
<name>A0A917PL00_9BACI</name>
<feature type="transmembrane region" description="Helical" evidence="8">
    <location>
        <begin position="131"/>
        <end position="147"/>
    </location>
</feature>
<dbReference type="EMBL" id="BMNQ01000001">
    <property type="protein sequence ID" value="GGJ82760.1"/>
    <property type="molecule type" value="Genomic_DNA"/>
</dbReference>
<evidence type="ECO:0000256" key="6">
    <source>
        <dbReference type="ARBA" id="ARBA00022989"/>
    </source>
</evidence>
<dbReference type="SUPFAM" id="SSF103481">
    <property type="entry name" value="Multidrug resistance efflux transporter EmrE"/>
    <property type="match status" value="2"/>
</dbReference>
<evidence type="ECO:0000256" key="1">
    <source>
        <dbReference type="ARBA" id="ARBA00004651"/>
    </source>
</evidence>
<organism evidence="10 11">
    <name type="scientific">Lentibacillus kapialis</name>
    <dbReference type="NCBI Taxonomy" id="340214"/>
    <lineage>
        <taxon>Bacteria</taxon>
        <taxon>Bacillati</taxon>
        <taxon>Bacillota</taxon>
        <taxon>Bacilli</taxon>
        <taxon>Bacillales</taxon>
        <taxon>Bacillaceae</taxon>
        <taxon>Lentibacillus</taxon>
    </lineage>
</organism>
<evidence type="ECO:0000313" key="10">
    <source>
        <dbReference type="EMBL" id="GGJ82760.1"/>
    </source>
</evidence>
<feature type="transmembrane region" description="Helical" evidence="8">
    <location>
        <begin position="76"/>
        <end position="95"/>
    </location>
</feature>
<comment type="similarity">
    <text evidence="2">Belongs to the EamA transporter family.</text>
</comment>
<dbReference type="Proteomes" id="UP000658382">
    <property type="component" value="Unassembled WGS sequence"/>
</dbReference>
<evidence type="ECO:0000256" key="5">
    <source>
        <dbReference type="ARBA" id="ARBA00022692"/>
    </source>
</evidence>
<feature type="transmembrane region" description="Helical" evidence="8">
    <location>
        <begin position="211"/>
        <end position="232"/>
    </location>
</feature>
<comment type="caution">
    <text evidence="10">The sequence shown here is derived from an EMBL/GenBank/DDBJ whole genome shotgun (WGS) entry which is preliminary data.</text>
</comment>
<dbReference type="RefSeq" id="WP_188631138.1">
    <property type="nucleotide sequence ID" value="NZ_BMNQ01000001.1"/>
</dbReference>
<gene>
    <name evidence="10" type="ORF">GCM10007063_01580</name>
</gene>
<accession>A0A917PL00</accession>
<dbReference type="NCBIfam" id="TIGR00688">
    <property type="entry name" value="rarD"/>
    <property type="match status" value="1"/>
</dbReference>
<feature type="transmembrane region" description="Helical" evidence="8">
    <location>
        <begin position="7"/>
        <end position="26"/>
    </location>
</feature>
<dbReference type="InterPro" id="IPR000620">
    <property type="entry name" value="EamA_dom"/>
</dbReference>
<comment type="subcellular location">
    <subcellularLocation>
        <location evidence="1">Cell membrane</location>
        <topology evidence="1">Multi-pass membrane protein</topology>
    </subcellularLocation>
</comment>
<evidence type="ECO:0000256" key="2">
    <source>
        <dbReference type="ARBA" id="ARBA00007362"/>
    </source>
</evidence>
<protein>
    <submittedName>
        <fullName evidence="10">Transporter</fullName>
    </submittedName>
</protein>
<evidence type="ECO:0000256" key="7">
    <source>
        <dbReference type="ARBA" id="ARBA00023136"/>
    </source>
</evidence>
<feature type="domain" description="EamA" evidence="9">
    <location>
        <begin position="7"/>
        <end position="144"/>
    </location>
</feature>
<feature type="transmembrane region" description="Helical" evidence="8">
    <location>
        <begin position="107"/>
        <end position="124"/>
    </location>
</feature>
<reference evidence="10" key="2">
    <citation type="submission" date="2020-09" db="EMBL/GenBank/DDBJ databases">
        <authorList>
            <person name="Sun Q."/>
            <person name="Ohkuma M."/>
        </authorList>
    </citation>
    <scope>NUCLEOTIDE SEQUENCE</scope>
    <source>
        <strain evidence="10">JCM 12580</strain>
    </source>
</reference>
<evidence type="ECO:0000256" key="3">
    <source>
        <dbReference type="ARBA" id="ARBA00022448"/>
    </source>
</evidence>
<feature type="domain" description="EamA" evidence="9">
    <location>
        <begin position="158"/>
        <end position="285"/>
    </location>
</feature>
<evidence type="ECO:0000256" key="4">
    <source>
        <dbReference type="ARBA" id="ARBA00022475"/>
    </source>
</evidence>
<feature type="transmembrane region" description="Helical" evidence="8">
    <location>
        <begin position="244"/>
        <end position="263"/>
    </location>
</feature>
<keyword evidence="4" id="KW-1003">Cell membrane</keyword>
<keyword evidence="5 8" id="KW-0812">Transmembrane</keyword>
<dbReference type="AlphaFoldDB" id="A0A917PL00"/>